<name>A0A5B2VKC8_9BACT</name>
<dbReference type="RefSeq" id="WP_149840165.1">
    <property type="nucleotide sequence ID" value="NZ_VUOC01000004.1"/>
</dbReference>
<evidence type="ECO:0000313" key="2">
    <source>
        <dbReference type="EMBL" id="KAA2238986.1"/>
    </source>
</evidence>
<dbReference type="Proteomes" id="UP000324611">
    <property type="component" value="Unassembled WGS sequence"/>
</dbReference>
<feature type="transmembrane region" description="Helical" evidence="1">
    <location>
        <begin position="7"/>
        <end position="26"/>
    </location>
</feature>
<feature type="transmembrane region" description="Helical" evidence="1">
    <location>
        <begin position="77"/>
        <end position="96"/>
    </location>
</feature>
<feature type="transmembrane region" description="Helical" evidence="1">
    <location>
        <begin position="46"/>
        <end position="70"/>
    </location>
</feature>
<reference evidence="2 3" key="1">
    <citation type="submission" date="2019-09" db="EMBL/GenBank/DDBJ databases">
        <title>Chitinophaga ginsengihumi sp. nov., isolated from soil of ginseng rhizosphere.</title>
        <authorList>
            <person name="Lee J."/>
        </authorList>
    </citation>
    <scope>NUCLEOTIDE SEQUENCE [LARGE SCALE GENOMIC DNA]</scope>
    <source>
        <strain evidence="2 3">BN140078</strain>
    </source>
</reference>
<dbReference type="EMBL" id="VUOC01000004">
    <property type="protein sequence ID" value="KAA2238986.1"/>
    <property type="molecule type" value="Genomic_DNA"/>
</dbReference>
<keyword evidence="1" id="KW-1133">Transmembrane helix</keyword>
<dbReference type="AlphaFoldDB" id="A0A5B2VKC8"/>
<comment type="caution">
    <text evidence="2">The sequence shown here is derived from an EMBL/GenBank/DDBJ whole genome shotgun (WGS) entry which is preliminary data.</text>
</comment>
<proteinExistence type="predicted"/>
<feature type="transmembrane region" description="Helical" evidence="1">
    <location>
        <begin position="108"/>
        <end position="130"/>
    </location>
</feature>
<evidence type="ECO:0000256" key="1">
    <source>
        <dbReference type="SAM" id="Phobius"/>
    </source>
</evidence>
<keyword evidence="3" id="KW-1185">Reference proteome</keyword>
<keyword evidence="1" id="KW-0812">Transmembrane</keyword>
<keyword evidence="1" id="KW-0472">Membrane</keyword>
<reference evidence="2 3" key="2">
    <citation type="submission" date="2019-09" db="EMBL/GenBank/DDBJ databases">
        <authorList>
            <person name="Jin C."/>
        </authorList>
    </citation>
    <scope>NUCLEOTIDE SEQUENCE [LARGE SCALE GENOMIC DNA]</scope>
    <source>
        <strain evidence="2 3">BN140078</strain>
    </source>
</reference>
<organism evidence="2 3">
    <name type="scientific">Chitinophaga agrisoli</name>
    <dbReference type="NCBI Taxonomy" id="2607653"/>
    <lineage>
        <taxon>Bacteria</taxon>
        <taxon>Pseudomonadati</taxon>
        <taxon>Bacteroidota</taxon>
        <taxon>Chitinophagia</taxon>
        <taxon>Chitinophagales</taxon>
        <taxon>Chitinophagaceae</taxon>
        <taxon>Chitinophaga</taxon>
    </lineage>
</organism>
<accession>A0A5B2VKC8</accession>
<gene>
    <name evidence="2" type="ORF">F0L74_22490</name>
</gene>
<protein>
    <submittedName>
        <fullName evidence="2">Uncharacterized protein</fullName>
    </submittedName>
</protein>
<sequence length="131" mass="15075">MELQLKITGILMIALALLHVIFPRYFNWKQELMPLSVINREMMYVHAFFIALTVLLMGLLCLTSAGALLGTALGRRICLGFALFWMARLCIQFFGYSSRSWKGKRFETAVHVAFSFLWLYLSGVFMFTYLG</sequence>
<evidence type="ECO:0000313" key="3">
    <source>
        <dbReference type="Proteomes" id="UP000324611"/>
    </source>
</evidence>